<dbReference type="PROSITE" id="PS00507">
    <property type="entry name" value="NI_HGENASE_L_1"/>
    <property type="match status" value="1"/>
</dbReference>
<dbReference type="PANTHER" id="PTHR42958:SF2">
    <property type="entry name" value="UPTAKE HYDROGENASE LARGE SUBUNIT"/>
    <property type="match status" value="1"/>
</dbReference>
<dbReference type="AlphaFoldDB" id="A0A0P1MT57"/>
<evidence type="ECO:0000256" key="5">
    <source>
        <dbReference type="ARBA" id="ARBA00022596"/>
    </source>
</evidence>
<dbReference type="GO" id="GO:0016151">
    <property type="term" value="F:nickel cation binding"/>
    <property type="evidence" value="ECO:0007669"/>
    <property type="project" value="InterPro"/>
</dbReference>
<dbReference type="GO" id="GO:0030313">
    <property type="term" value="C:cell envelope"/>
    <property type="evidence" value="ECO:0007669"/>
    <property type="project" value="UniProtKB-SubCell"/>
</dbReference>
<protein>
    <submittedName>
        <fullName evidence="10">Hydrogenase large subunit</fullName>
    </submittedName>
</protein>
<keyword evidence="6 8" id="KW-0479">Metal-binding</keyword>
<feature type="binding site" evidence="8">
    <location>
        <position position="560"/>
    </location>
    <ligand>
        <name>Fe cation</name>
        <dbReference type="ChEBI" id="CHEBI:24875"/>
    </ligand>
</feature>
<keyword evidence="5 8" id="KW-0533">Nickel</keyword>
<dbReference type="PANTHER" id="PTHR42958">
    <property type="entry name" value="HYDROGENASE-2 LARGE CHAIN"/>
    <property type="match status" value="1"/>
</dbReference>
<name>A0A0P1MT57_9BACT</name>
<accession>A0A0P1L998</accession>
<proteinExistence type="inferred from homology"/>
<dbReference type="PROSITE" id="PS00508">
    <property type="entry name" value="NI_HGENASE_L_2"/>
    <property type="match status" value="1"/>
</dbReference>
<feature type="binding site" evidence="8">
    <location>
        <position position="42"/>
    </location>
    <ligand>
        <name>Mg(2+)</name>
        <dbReference type="ChEBI" id="CHEBI:18420"/>
    </ligand>
</feature>
<dbReference type="OrthoDB" id="9761717at2"/>
<evidence type="ECO:0000256" key="7">
    <source>
        <dbReference type="ARBA" id="ARBA00023002"/>
    </source>
</evidence>
<dbReference type="EMBL" id="FAOP01000003">
    <property type="protein sequence ID" value="CUU03002.1"/>
    <property type="molecule type" value="Genomic_DNA"/>
</dbReference>
<dbReference type="RefSeq" id="WP_047134038.1">
    <property type="nucleotide sequence ID" value="NZ_CZVL01000013.1"/>
</dbReference>
<sequence>MAQRVVVDPMTRIEGHLRVQAIVDGNVIKDASCTSALFRGIEIILRGRDPREVWALAERICGVCTLVHAVTSVRAIEDALKIRIPKNANLIRNIMIATLYVHDHTVHFYHLHALDWVDVVSALKANPKATAELAQKISNWPKSSVGYFTDIQNRLKKFVESGQLGIFANAYWGHPSYKLPPEANLLAVAHYIEALNWQKEIVKIHTVFGGKNPHPNLIVGGMPCAINLNHPDAINVDKLALVKSKIEEAEQIVEQLYWPDLLAIMSFYKEWAKWGGGVSKKGVLDYGEFPEDTGDIKTILSTNRWRGGAVLDGNLNEVHEVDPTDPEQIQEYVAYSWYEYSKGDKIAFHPWDGETNPKYTGPTPPWEFLDMDKKYSWMKAPRWRGKPMEGGPLARTIIALAHKDEEVKSYVDEALKKLGLPFDAMYSTLGRTIARGIETRRALTMLKKLFDELVANIKAGDYQTANMEKWDPDKWPKGEIKGVGTYAAPRGALAHWVKIKDGKIANYQAVVATTWNGSPRDALGQRGPMEESLIGVPVHDPHKPLEILRVIHSFDPCLACSTHVLDVNGNEITKIEIL</sequence>
<accession>A0A0P1MT57</accession>
<comment type="similarity">
    <text evidence="3 9">Belongs to the [NiFe]/[NiFeSe] hydrogenase large subunit family.</text>
</comment>
<keyword evidence="8" id="KW-0460">Magnesium</keyword>
<dbReference type="InterPro" id="IPR029014">
    <property type="entry name" value="NiFe-Hase_large"/>
</dbReference>
<dbReference type="FunFam" id="1.10.645.10:FF:000002">
    <property type="entry name" value="Hydrogenase 2 large subunit"/>
    <property type="match status" value="1"/>
</dbReference>
<evidence type="ECO:0000256" key="2">
    <source>
        <dbReference type="ARBA" id="ARBA00004196"/>
    </source>
</evidence>
<reference evidence="11" key="1">
    <citation type="submission" date="2015-11" db="EMBL/GenBank/DDBJ databases">
        <authorList>
            <person name="Varghese N."/>
        </authorList>
    </citation>
    <scope>NUCLEOTIDE SEQUENCE [LARGE SCALE GENOMIC DNA]</scope>
</reference>
<evidence type="ECO:0000256" key="6">
    <source>
        <dbReference type="ARBA" id="ARBA00022723"/>
    </source>
</evidence>
<gene>
    <name evidence="10" type="ORF">JGI4_00661</name>
</gene>
<feature type="binding site" evidence="8">
    <location>
        <position position="64"/>
    </location>
    <ligand>
        <name>Fe cation</name>
        <dbReference type="ChEBI" id="CHEBI:24875"/>
    </ligand>
</feature>
<accession>A0A0P1MNJ5</accession>
<comment type="cofactor">
    <cofactor evidence="8">
        <name>Fe cation</name>
        <dbReference type="ChEBI" id="CHEBI:24875"/>
    </cofactor>
</comment>
<dbReference type="STRING" id="1633631.GCA_001442925_00661"/>
<accession>A0A0N7MZK5</accession>
<comment type="subcellular location">
    <subcellularLocation>
        <location evidence="2">Cell envelope</location>
    </subcellularLocation>
</comment>
<dbReference type="Proteomes" id="UP000182011">
    <property type="component" value="Unassembled WGS sequence"/>
</dbReference>
<evidence type="ECO:0000313" key="10">
    <source>
        <dbReference type="EMBL" id="CUU03002.1"/>
    </source>
</evidence>
<feature type="binding site" evidence="8">
    <location>
        <position position="557"/>
    </location>
    <ligand>
        <name>Ni(2+)</name>
        <dbReference type="ChEBI" id="CHEBI:49786"/>
    </ligand>
</feature>
<keyword evidence="8" id="KW-0408">Iron</keyword>
<dbReference type="Gene3D" id="1.10.645.10">
    <property type="entry name" value="Cytochrome-c3 Hydrogenase, chain B"/>
    <property type="match status" value="1"/>
</dbReference>
<dbReference type="InterPro" id="IPR018194">
    <property type="entry name" value="Ni-dep_hyd_lsu_Ni_BS"/>
</dbReference>
<accession>A0A0P1P4C5</accession>
<dbReference type="InterPro" id="IPR050867">
    <property type="entry name" value="NiFe/NiFeSe_hydrgnase_LSU"/>
</dbReference>
<evidence type="ECO:0000313" key="11">
    <source>
        <dbReference type="Proteomes" id="UP000182011"/>
    </source>
</evidence>
<feature type="binding site" evidence="8">
    <location>
        <position position="64"/>
    </location>
    <ligand>
        <name>Ni(2+)</name>
        <dbReference type="ChEBI" id="CHEBI:49786"/>
    </ligand>
</feature>
<accession>A0A0P1LB43</accession>
<accession>A0A0P1LC39</accession>
<dbReference type="SUPFAM" id="SSF56762">
    <property type="entry name" value="HydB/Nqo4-like"/>
    <property type="match status" value="1"/>
</dbReference>
<accession>A0A0S4MVM3</accession>
<comment type="subunit">
    <text evidence="4">Heterodimer of a large and a small subunit.</text>
</comment>
<accession>A0A0N7MSA0</accession>
<feature type="binding site" evidence="8">
    <location>
        <position position="61"/>
    </location>
    <ligand>
        <name>Ni(2+)</name>
        <dbReference type="ChEBI" id="CHEBI:49786"/>
    </ligand>
</feature>
<evidence type="ECO:0000256" key="9">
    <source>
        <dbReference type="RuleBase" id="RU003896"/>
    </source>
</evidence>
<keyword evidence="7 9" id="KW-0560">Oxidoreductase</keyword>
<evidence type="ECO:0000256" key="3">
    <source>
        <dbReference type="ARBA" id="ARBA00009292"/>
    </source>
</evidence>
<comment type="cofactor">
    <cofactor evidence="1 8">
        <name>Ni(2+)</name>
        <dbReference type="ChEBI" id="CHEBI:49786"/>
    </cofactor>
</comment>
<evidence type="ECO:0000256" key="4">
    <source>
        <dbReference type="ARBA" id="ARBA00011771"/>
    </source>
</evidence>
<dbReference type="GO" id="GO:0008901">
    <property type="term" value="F:ferredoxin hydrogenase activity"/>
    <property type="evidence" value="ECO:0007669"/>
    <property type="project" value="InterPro"/>
</dbReference>
<organism evidence="10 11">
    <name type="scientific">Candidatus Kryptonium thompsonii</name>
    <dbReference type="NCBI Taxonomy" id="1633631"/>
    <lineage>
        <taxon>Bacteria</taxon>
        <taxon>Pseudomonadati</taxon>
        <taxon>Candidatus Kryptoniota</taxon>
        <taxon>Candidatus Kryptonium</taxon>
    </lineage>
</organism>
<dbReference type="Pfam" id="PF00374">
    <property type="entry name" value="NiFeSe_Hases"/>
    <property type="match status" value="1"/>
</dbReference>
<evidence type="ECO:0000256" key="1">
    <source>
        <dbReference type="ARBA" id="ARBA00001967"/>
    </source>
</evidence>
<dbReference type="InterPro" id="IPR001501">
    <property type="entry name" value="Ni-dep_hyd_lsu"/>
</dbReference>
<evidence type="ECO:0000256" key="8">
    <source>
        <dbReference type="PIRSR" id="PIRSR601501-1"/>
    </source>
</evidence>
<feature type="binding site" evidence="8">
    <location>
        <position position="563"/>
    </location>
    <ligand>
        <name>Mg(2+)</name>
        <dbReference type="ChEBI" id="CHEBI:18420"/>
    </ligand>
</feature>